<evidence type="ECO:0000313" key="2">
    <source>
        <dbReference type="EMBL" id="KAF9073239.1"/>
    </source>
</evidence>
<name>A0A9P5Q1Q8_9AGAR</name>
<dbReference type="EMBL" id="JADNRY010000019">
    <property type="protein sequence ID" value="KAF9073239.1"/>
    <property type="molecule type" value="Genomic_DNA"/>
</dbReference>
<feature type="compositionally biased region" description="Basic and acidic residues" evidence="1">
    <location>
        <begin position="13"/>
        <end position="25"/>
    </location>
</feature>
<evidence type="ECO:0000313" key="3">
    <source>
        <dbReference type="Proteomes" id="UP000772434"/>
    </source>
</evidence>
<keyword evidence="3" id="KW-1185">Reference proteome</keyword>
<reference evidence="2" key="1">
    <citation type="submission" date="2020-11" db="EMBL/GenBank/DDBJ databases">
        <authorList>
            <consortium name="DOE Joint Genome Institute"/>
            <person name="Ahrendt S."/>
            <person name="Riley R."/>
            <person name="Andreopoulos W."/>
            <person name="Labutti K."/>
            <person name="Pangilinan J."/>
            <person name="Ruiz-Duenas F.J."/>
            <person name="Barrasa J.M."/>
            <person name="Sanchez-Garcia M."/>
            <person name="Camarero S."/>
            <person name="Miyauchi S."/>
            <person name="Serrano A."/>
            <person name="Linde D."/>
            <person name="Babiker R."/>
            <person name="Drula E."/>
            <person name="Ayuso-Fernandez I."/>
            <person name="Pacheco R."/>
            <person name="Padilla G."/>
            <person name="Ferreira P."/>
            <person name="Barriuso J."/>
            <person name="Kellner H."/>
            <person name="Castanera R."/>
            <person name="Alfaro M."/>
            <person name="Ramirez L."/>
            <person name="Pisabarro A.G."/>
            <person name="Kuo A."/>
            <person name="Tritt A."/>
            <person name="Lipzen A."/>
            <person name="He G."/>
            <person name="Yan M."/>
            <person name="Ng V."/>
            <person name="Cullen D."/>
            <person name="Martin F."/>
            <person name="Rosso M.-N."/>
            <person name="Henrissat B."/>
            <person name="Hibbett D."/>
            <person name="Martinez A.T."/>
            <person name="Grigoriev I.V."/>
        </authorList>
    </citation>
    <scope>NUCLEOTIDE SEQUENCE</scope>
    <source>
        <strain evidence="2">AH 40177</strain>
    </source>
</reference>
<feature type="region of interest" description="Disordered" evidence="1">
    <location>
        <begin position="13"/>
        <end position="43"/>
    </location>
</feature>
<gene>
    <name evidence="2" type="ORF">BDP27DRAFT_1360442</name>
</gene>
<proteinExistence type="predicted"/>
<protein>
    <submittedName>
        <fullName evidence="2">Uncharacterized protein</fullName>
    </submittedName>
</protein>
<accession>A0A9P5Q1Q8</accession>
<dbReference type="OrthoDB" id="3059685at2759"/>
<dbReference type="AlphaFoldDB" id="A0A9P5Q1Q8"/>
<dbReference type="Proteomes" id="UP000772434">
    <property type="component" value="Unassembled WGS sequence"/>
</dbReference>
<comment type="caution">
    <text evidence="2">The sequence shown here is derived from an EMBL/GenBank/DDBJ whole genome shotgun (WGS) entry which is preliminary data.</text>
</comment>
<organism evidence="2 3">
    <name type="scientific">Rhodocollybia butyracea</name>
    <dbReference type="NCBI Taxonomy" id="206335"/>
    <lineage>
        <taxon>Eukaryota</taxon>
        <taxon>Fungi</taxon>
        <taxon>Dikarya</taxon>
        <taxon>Basidiomycota</taxon>
        <taxon>Agaricomycotina</taxon>
        <taxon>Agaricomycetes</taxon>
        <taxon>Agaricomycetidae</taxon>
        <taxon>Agaricales</taxon>
        <taxon>Marasmiineae</taxon>
        <taxon>Omphalotaceae</taxon>
        <taxon>Rhodocollybia</taxon>
    </lineage>
</organism>
<evidence type="ECO:0000256" key="1">
    <source>
        <dbReference type="SAM" id="MobiDB-lite"/>
    </source>
</evidence>
<sequence>MMVATPFGLRDTHCREDDVDNERPMKRARTKSSTSSQTAHWHPHTAPVEYLRRVPFSQNNHHFNPDVAVRPIKPLPRTASNPSALASKTIPAPQFSGNFGLFSISSDFIPSTLFNNTDTVYPYRTLYKILSENECSVHCFLPSPLERHSRHGLIRSHIIRDPLNNEQLDIGLYDIREEPSSSSSLQRKGSDISMEPVTLTRTPGLFAGAHVIGEGASGDIIDGFGELAFRRAWCDFSEDGILMEVFEGHLSLQVFFGELHIDQGLEDVVDHRLNFWAARSNARLEMADIFV</sequence>